<evidence type="ECO:0000256" key="3">
    <source>
        <dbReference type="ARBA" id="ARBA00022490"/>
    </source>
</evidence>
<dbReference type="PROSITE" id="PS00284">
    <property type="entry name" value="SERPIN"/>
    <property type="match status" value="1"/>
</dbReference>
<dbReference type="InterPro" id="IPR042178">
    <property type="entry name" value="Serpin_sf_1"/>
</dbReference>
<dbReference type="FunFam" id="2.30.39.10:FF:000071">
    <property type="entry name" value="Serpin B3"/>
    <property type="match status" value="1"/>
</dbReference>
<dbReference type="RefSeq" id="XP_007524210.1">
    <property type="nucleotide sequence ID" value="XM_007524148.2"/>
</dbReference>
<dbReference type="STRING" id="9365.ENSEEUP00000011133"/>
<dbReference type="Gene3D" id="3.30.497.10">
    <property type="entry name" value="Antithrombin, subunit I, domain 2"/>
    <property type="match status" value="1"/>
</dbReference>
<accession>A0A1S2ZT89</accession>
<dbReference type="InterPro" id="IPR000215">
    <property type="entry name" value="Serpin_fam"/>
</dbReference>
<dbReference type="Gene3D" id="2.30.39.10">
    <property type="entry name" value="Alpha-1-antitrypsin, domain 1"/>
    <property type="match status" value="1"/>
</dbReference>
<dbReference type="FunCoup" id="A0A1S2ZT89">
    <property type="interactions" value="171"/>
</dbReference>
<dbReference type="OrthoDB" id="671595at2759"/>
<protein>
    <submittedName>
        <fullName evidence="6">Serpin B3-like</fullName>
    </submittedName>
</protein>
<dbReference type="GO" id="GO:0005829">
    <property type="term" value="C:cytosol"/>
    <property type="evidence" value="ECO:0007669"/>
    <property type="project" value="UniProtKB-ARBA"/>
</dbReference>
<dbReference type="InterPro" id="IPR042185">
    <property type="entry name" value="Serpin_sf_2"/>
</dbReference>
<dbReference type="GeneID" id="103114456"/>
<evidence type="ECO:0000313" key="5">
    <source>
        <dbReference type="Proteomes" id="UP001652624"/>
    </source>
</evidence>
<evidence type="ECO:0000256" key="1">
    <source>
        <dbReference type="ARBA" id="ARBA00004496"/>
    </source>
</evidence>
<dbReference type="InParanoid" id="A0A1S2ZT89"/>
<dbReference type="SMART" id="SM00093">
    <property type="entry name" value="SERPIN"/>
    <property type="match status" value="1"/>
</dbReference>
<dbReference type="SUPFAM" id="SSF56574">
    <property type="entry name" value="Serpins"/>
    <property type="match status" value="1"/>
</dbReference>
<gene>
    <name evidence="6" type="primary">LOC103114456</name>
</gene>
<dbReference type="eggNOG" id="KOG2392">
    <property type="taxonomic scope" value="Eukaryota"/>
</dbReference>
<feature type="domain" description="Serpin" evidence="4">
    <location>
        <begin position="10"/>
        <end position="386"/>
    </location>
</feature>
<dbReference type="PANTHER" id="PTHR11461:SF186">
    <property type="entry name" value="SERPIN B4"/>
    <property type="match status" value="1"/>
</dbReference>
<comment type="subcellular location">
    <subcellularLocation>
        <location evidence="1">Cytoplasm</location>
    </subcellularLocation>
</comment>
<dbReference type="InterPro" id="IPR023795">
    <property type="entry name" value="Serpin_CS"/>
</dbReference>
<keyword evidence="5" id="KW-1185">Reference proteome</keyword>
<dbReference type="GO" id="GO:0004867">
    <property type="term" value="F:serine-type endopeptidase inhibitor activity"/>
    <property type="evidence" value="ECO:0007669"/>
    <property type="project" value="InterPro"/>
</dbReference>
<reference evidence="6" key="1">
    <citation type="submission" date="2025-08" db="UniProtKB">
        <authorList>
            <consortium name="RefSeq"/>
        </authorList>
    </citation>
    <scope>IDENTIFICATION</scope>
</reference>
<dbReference type="GO" id="GO:0002020">
    <property type="term" value="F:protease binding"/>
    <property type="evidence" value="ECO:0007669"/>
    <property type="project" value="UniProtKB-ARBA"/>
</dbReference>
<dbReference type="Proteomes" id="UP001652624">
    <property type="component" value="Chromosome 15"/>
</dbReference>
<dbReference type="AlphaFoldDB" id="A0A1S2ZT89"/>
<dbReference type="InterPro" id="IPR036186">
    <property type="entry name" value="Serpin_sf"/>
</dbReference>
<name>A0A1S2ZT89_ERIEU</name>
<evidence type="ECO:0000256" key="2">
    <source>
        <dbReference type="ARBA" id="ARBA00006426"/>
    </source>
</evidence>
<dbReference type="GO" id="GO:0005615">
    <property type="term" value="C:extracellular space"/>
    <property type="evidence" value="ECO:0007669"/>
    <property type="project" value="InterPro"/>
</dbReference>
<dbReference type="PANTHER" id="PTHR11461">
    <property type="entry name" value="SERINE PROTEASE INHIBITOR, SERPIN"/>
    <property type="match status" value="1"/>
</dbReference>
<evidence type="ECO:0000313" key="6">
    <source>
        <dbReference type="RefSeq" id="XP_007524210.1"/>
    </source>
</evidence>
<dbReference type="InterPro" id="IPR023796">
    <property type="entry name" value="Serpin_dom"/>
</dbReference>
<dbReference type="CDD" id="cd19956">
    <property type="entry name" value="serpinB"/>
    <property type="match status" value="1"/>
</dbReference>
<proteinExistence type="inferred from homology"/>
<evidence type="ECO:0000259" key="4">
    <source>
        <dbReference type="SMART" id="SM00093"/>
    </source>
</evidence>
<dbReference type="FunFam" id="3.30.497.10:FF:000001">
    <property type="entry name" value="Serine protease inhibitor"/>
    <property type="match status" value="1"/>
</dbReference>
<keyword evidence="3" id="KW-0963">Cytoplasm</keyword>
<organism evidence="5 6">
    <name type="scientific">Erinaceus europaeus</name>
    <name type="common">Western European hedgehog</name>
    <dbReference type="NCBI Taxonomy" id="9365"/>
    <lineage>
        <taxon>Eukaryota</taxon>
        <taxon>Metazoa</taxon>
        <taxon>Chordata</taxon>
        <taxon>Craniata</taxon>
        <taxon>Vertebrata</taxon>
        <taxon>Euteleostomi</taxon>
        <taxon>Mammalia</taxon>
        <taxon>Eutheria</taxon>
        <taxon>Laurasiatheria</taxon>
        <taxon>Eulipotyphla</taxon>
        <taxon>Erinaceidae</taxon>
        <taxon>Erinaceinae</taxon>
        <taxon>Erinaceus</taxon>
    </lineage>
</organism>
<dbReference type="Pfam" id="PF00079">
    <property type="entry name" value="Serpin"/>
    <property type="match status" value="1"/>
</dbReference>
<comment type="similarity">
    <text evidence="2">Belongs to the serpin family. Ov-serpin subfamily.</text>
</comment>
<sequence>MSSLECHFAVKLFQQIRLSNKENIFFSPFSILSALSLVYLGAKKNTAVELQKVLFSDESSETTNEGNTAITAGKLDKVHHHFQKLQTELNKPSDDYELSTVNRLYGEKTFRFLQEYTDNIKKFYLADVESVDFANAAEECRKMINSWVERQTHDKIKDLIPKGDLTGAILLLVNAVYFKGQWENIFDEKITEQAQFWLNKDTSKSVEMMRQISFYNFSSLEDVQAKILEIPYKGKDLSMVVLLPNEVDGLKKLEENFTSNKLKEWMRPENMSARQVSLHLPRLHVEESYDLKATLMGLGIVDAFSSQDADLSGMTGSQGLVLSKVLHKCLVDVTERGTEAAAATAIKVEITASPYLERFHCDHPFLFFIKHNKFNSILFFGRFSSP</sequence>